<keyword evidence="4" id="KW-0378">Hydrolase</keyword>
<dbReference type="AlphaFoldDB" id="A0A1H8CS93"/>
<dbReference type="Proteomes" id="UP000199372">
    <property type="component" value="Unassembled WGS sequence"/>
</dbReference>
<dbReference type="SUPFAM" id="SSF48208">
    <property type="entry name" value="Six-hairpin glycosidases"/>
    <property type="match status" value="1"/>
</dbReference>
<keyword evidence="5" id="KW-0136">Cellulose degradation</keyword>
<keyword evidence="7" id="KW-0119">Carbohydrate metabolism</keyword>
<feature type="signal peptide" evidence="8">
    <location>
        <begin position="1"/>
        <end position="23"/>
    </location>
</feature>
<name>A0A1H8CS93_9RHOB</name>
<evidence type="ECO:0000313" key="9">
    <source>
        <dbReference type="EMBL" id="SEM97324.1"/>
    </source>
</evidence>
<dbReference type="OrthoDB" id="9766708at2"/>
<keyword evidence="8" id="KW-0732">Signal</keyword>
<dbReference type="GO" id="GO:0030245">
    <property type="term" value="P:cellulose catabolic process"/>
    <property type="evidence" value="ECO:0007669"/>
    <property type="project" value="UniProtKB-KW"/>
</dbReference>
<dbReference type="Gene3D" id="1.50.10.10">
    <property type="match status" value="1"/>
</dbReference>
<evidence type="ECO:0000256" key="8">
    <source>
        <dbReference type="SAM" id="SignalP"/>
    </source>
</evidence>
<evidence type="ECO:0000256" key="7">
    <source>
        <dbReference type="ARBA" id="ARBA00023326"/>
    </source>
</evidence>
<evidence type="ECO:0000256" key="2">
    <source>
        <dbReference type="ARBA" id="ARBA00009209"/>
    </source>
</evidence>
<evidence type="ECO:0000256" key="1">
    <source>
        <dbReference type="ARBA" id="ARBA00000966"/>
    </source>
</evidence>
<dbReference type="PRINTS" id="PR00735">
    <property type="entry name" value="GLHYDRLASE8"/>
</dbReference>
<dbReference type="EC" id="3.2.1.4" evidence="3"/>
<gene>
    <name evidence="9" type="ORF">SAMN04488011_10236</name>
</gene>
<dbReference type="InterPro" id="IPR008928">
    <property type="entry name" value="6-hairpin_glycosidase_sf"/>
</dbReference>
<organism evidence="9 10">
    <name type="scientific">Palleronia pelagia</name>
    <dbReference type="NCBI Taxonomy" id="387096"/>
    <lineage>
        <taxon>Bacteria</taxon>
        <taxon>Pseudomonadati</taxon>
        <taxon>Pseudomonadota</taxon>
        <taxon>Alphaproteobacteria</taxon>
        <taxon>Rhodobacterales</taxon>
        <taxon>Roseobacteraceae</taxon>
        <taxon>Palleronia</taxon>
    </lineage>
</organism>
<dbReference type="EMBL" id="FOCM01000002">
    <property type="protein sequence ID" value="SEM97324.1"/>
    <property type="molecule type" value="Genomic_DNA"/>
</dbReference>
<evidence type="ECO:0000256" key="6">
    <source>
        <dbReference type="ARBA" id="ARBA00023295"/>
    </source>
</evidence>
<keyword evidence="6" id="KW-0326">Glycosidase</keyword>
<sequence>MLRRDLLAGLAALPLARNGLALAASGAGDHPLARAWAAWKAAHLEASGRVVDGLQGGASHSEGQGYGMVLASALGDETAFDAMLDWTLAHLALRDDALLCWRWLPDAATPVPDRNNASDADLFFAWALMRGADRFDRPALASRAGASVAALSARCIAPWPGQEGRLLLVPGAEGFAIDGGHVINPSYYMLRAMQELGARFRDARLVAAARDGNELLADLARLGPVPDWVEVTAEGLGNALQFSSNAGYESLRVPLWMIWSARPDHPAVARAYAPGSARAVPDGLTATVVDGKTGAVLETSADPGYRAIAALTACAVDRNMGSAMPPFDAAQPYYPATLHLFAYLAQMDVLPECFPI</sequence>
<evidence type="ECO:0000256" key="3">
    <source>
        <dbReference type="ARBA" id="ARBA00012601"/>
    </source>
</evidence>
<dbReference type="InterPro" id="IPR002037">
    <property type="entry name" value="Glyco_hydro_8"/>
</dbReference>
<dbReference type="RefSeq" id="WP_091844434.1">
    <property type="nucleotide sequence ID" value="NZ_FOCM01000002.1"/>
</dbReference>
<evidence type="ECO:0000256" key="4">
    <source>
        <dbReference type="ARBA" id="ARBA00022801"/>
    </source>
</evidence>
<reference evidence="10" key="1">
    <citation type="submission" date="2016-10" db="EMBL/GenBank/DDBJ databases">
        <authorList>
            <person name="Varghese N."/>
            <person name="Submissions S."/>
        </authorList>
    </citation>
    <scope>NUCLEOTIDE SEQUENCE [LARGE SCALE GENOMIC DNA]</scope>
    <source>
        <strain evidence="10">DSM 26893</strain>
    </source>
</reference>
<proteinExistence type="inferred from homology"/>
<dbReference type="Pfam" id="PF01270">
    <property type="entry name" value="Glyco_hydro_8"/>
    <property type="match status" value="1"/>
</dbReference>
<comment type="similarity">
    <text evidence="2">Belongs to the glycosyl hydrolase 8 (cellulase D) family.</text>
</comment>
<protein>
    <recommendedName>
        <fullName evidence="3">cellulase</fullName>
        <ecNumber evidence="3">3.2.1.4</ecNumber>
    </recommendedName>
</protein>
<evidence type="ECO:0000256" key="5">
    <source>
        <dbReference type="ARBA" id="ARBA00023001"/>
    </source>
</evidence>
<accession>A0A1H8CS93</accession>
<comment type="catalytic activity">
    <reaction evidence="1">
        <text>Endohydrolysis of (1-&gt;4)-beta-D-glucosidic linkages in cellulose, lichenin and cereal beta-D-glucans.</text>
        <dbReference type="EC" id="3.2.1.4"/>
    </reaction>
</comment>
<evidence type="ECO:0000313" key="10">
    <source>
        <dbReference type="Proteomes" id="UP000199372"/>
    </source>
</evidence>
<keyword evidence="7" id="KW-0624">Polysaccharide degradation</keyword>
<feature type="chain" id="PRO_5011622798" description="cellulase" evidence="8">
    <location>
        <begin position="24"/>
        <end position="356"/>
    </location>
</feature>
<dbReference type="InterPro" id="IPR012341">
    <property type="entry name" value="6hp_glycosidase-like_sf"/>
</dbReference>
<keyword evidence="10" id="KW-1185">Reference proteome</keyword>
<dbReference type="GO" id="GO:0008810">
    <property type="term" value="F:cellulase activity"/>
    <property type="evidence" value="ECO:0007669"/>
    <property type="project" value="UniProtKB-EC"/>
</dbReference>